<dbReference type="GO" id="GO:0004066">
    <property type="term" value="F:asparagine synthase (glutamine-hydrolyzing) activity"/>
    <property type="evidence" value="ECO:0007669"/>
    <property type="project" value="InterPro"/>
</dbReference>
<dbReference type="PIRSF" id="PIRSF006661">
    <property type="entry name" value="PP-lp_UCP006661"/>
    <property type="match status" value="1"/>
</dbReference>
<dbReference type="GO" id="GO:0006529">
    <property type="term" value="P:asparagine biosynthetic process"/>
    <property type="evidence" value="ECO:0007669"/>
    <property type="project" value="InterPro"/>
</dbReference>
<name>A0A7S2W2V8_9STRA</name>
<dbReference type="Gene3D" id="3.40.50.620">
    <property type="entry name" value="HUPs"/>
    <property type="match status" value="1"/>
</dbReference>
<protein>
    <recommendedName>
        <fullName evidence="1">Asparagine synthetase domain-containing protein</fullName>
    </recommendedName>
</protein>
<dbReference type="CDD" id="cd01990">
    <property type="entry name" value="LarE-like"/>
    <property type="match status" value="1"/>
</dbReference>
<dbReference type="AlphaFoldDB" id="A0A7S2W2V8"/>
<accession>A0A7S2W2V8</accession>
<dbReference type="SUPFAM" id="SSF52402">
    <property type="entry name" value="Adenine nucleotide alpha hydrolases-like"/>
    <property type="match status" value="1"/>
</dbReference>
<feature type="domain" description="Asparagine synthetase" evidence="1">
    <location>
        <begin position="26"/>
        <end position="84"/>
    </location>
</feature>
<dbReference type="PANTHER" id="PTHR43169">
    <property type="entry name" value="EXSB FAMILY PROTEIN"/>
    <property type="match status" value="1"/>
</dbReference>
<organism evidence="2">
    <name type="scientific">Rhizochromulina marina</name>
    <dbReference type="NCBI Taxonomy" id="1034831"/>
    <lineage>
        <taxon>Eukaryota</taxon>
        <taxon>Sar</taxon>
        <taxon>Stramenopiles</taxon>
        <taxon>Ochrophyta</taxon>
        <taxon>Dictyochophyceae</taxon>
        <taxon>Rhizochromulinales</taxon>
        <taxon>Rhizochromulina</taxon>
    </lineage>
</organism>
<evidence type="ECO:0000313" key="2">
    <source>
        <dbReference type="EMBL" id="CAD9663532.1"/>
    </source>
</evidence>
<dbReference type="InterPro" id="IPR014729">
    <property type="entry name" value="Rossmann-like_a/b/a_fold"/>
</dbReference>
<gene>
    <name evidence="2" type="ORF">RMAR1173_LOCUS1781</name>
</gene>
<reference evidence="2" key="1">
    <citation type="submission" date="2021-01" db="EMBL/GenBank/DDBJ databases">
        <authorList>
            <person name="Corre E."/>
            <person name="Pelletier E."/>
            <person name="Niang G."/>
            <person name="Scheremetjew M."/>
            <person name="Finn R."/>
            <person name="Kale V."/>
            <person name="Holt S."/>
            <person name="Cochrane G."/>
            <person name="Meng A."/>
            <person name="Brown T."/>
            <person name="Cohen L."/>
        </authorList>
    </citation>
    <scope>NUCLEOTIDE SEQUENCE</scope>
    <source>
        <strain evidence="2">CCMP1243</strain>
    </source>
</reference>
<dbReference type="PANTHER" id="PTHR43169:SF2">
    <property type="entry name" value="NAD_GMP SYNTHASE DOMAIN-CONTAINING PROTEIN"/>
    <property type="match status" value="1"/>
</dbReference>
<dbReference type="GO" id="GO:0016783">
    <property type="term" value="F:sulfurtransferase activity"/>
    <property type="evidence" value="ECO:0007669"/>
    <property type="project" value="InterPro"/>
</dbReference>
<evidence type="ECO:0000259" key="1">
    <source>
        <dbReference type="Pfam" id="PF00733"/>
    </source>
</evidence>
<dbReference type="Pfam" id="PF00733">
    <property type="entry name" value="Asn_synthase"/>
    <property type="match status" value="1"/>
</dbReference>
<sequence length="308" mass="33114">MTALVESCLRKIQAIAVAQPGKNIVAFSGGVDSSLVAALVHRVAPASSLACTGISASLPEAQLDLARHVAEHIGIQMREVPTSEGSHPEYLANEGMACYHCKSELYTALGAVARFASGVGTGGPATPVVLYNGTNADDQRDPTRVGLRAAEHFQVASPVSHLSKDEVRQAAKHLGLPNWNHAASPCLRSRLALGVSATDETLRRIESAERFVRSIVPFDVHHNLRVRLLAKQKAVVEVDSEKLELTEGLFDDTKRTELLSLGFAKVEVRGSSDRESWLAEITLLIRCSGEEESGLAGLSWLPPPRFSL</sequence>
<dbReference type="InterPro" id="IPR005232">
    <property type="entry name" value="LarE"/>
</dbReference>
<dbReference type="InterPro" id="IPR052188">
    <property type="entry name" value="Ni-pincer_cofactor_biosynth"/>
</dbReference>
<dbReference type="InterPro" id="IPR001962">
    <property type="entry name" value="Asn_synthase"/>
</dbReference>
<dbReference type="EMBL" id="HBHJ01002802">
    <property type="protein sequence ID" value="CAD9663532.1"/>
    <property type="molecule type" value="Transcribed_RNA"/>
</dbReference>
<proteinExistence type="predicted"/>